<dbReference type="EMBL" id="NBCO01000003">
    <property type="protein sequence ID" value="ORC92562.1"/>
    <property type="molecule type" value="Genomic_DNA"/>
</dbReference>
<proteinExistence type="predicted"/>
<dbReference type="PANTHER" id="PTHR45849">
    <property type="entry name" value="FACT COMPLEX SUBUNIT SSRP1"/>
    <property type="match status" value="1"/>
</dbReference>
<dbReference type="STRING" id="67003.A0A1X0P6K5"/>
<dbReference type="SMART" id="SM01287">
    <property type="entry name" value="Rtt106"/>
    <property type="match status" value="1"/>
</dbReference>
<dbReference type="InterPro" id="IPR016024">
    <property type="entry name" value="ARM-type_fold"/>
</dbReference>
<dbReference type="AlphaFoldDB" id="A0A1X0P6K5"/>
<feature type="compositionally biased region" description="Basic residues" evidence="1">
    <location>
        <begin position="547"/>
        <end position="576"/>
    </location>
</feature>
<feature type="compositionally biased region" description="Basic and acidic residues" evidence="1">
    <location>
        <begin position="27"/>
        <end position="51"/>
    </location>
</feature>
<dbReference type="OrthoDB" id="498543at2759"/>
<name>A0A1X0P6K5_9TRYP</name>
<dbReference type="InterPro" id="IPR013719">
    <property type="entry name" value="RTT106/SPT16-like_middle_dom"/>
</dbReference>
<evidence type="ECO:0000313" key="4">
    <source>
        <dbReference type="Proteomes" id="UP000192257"/>
    </source>
</evidence>
<feature type="compositionally biased region" description="Acidic residues" evidence="1">
    <location>
        <begin position="495"/>
        <end position="542"/>
    </location>
</feature>
<dbReference type="GeneID" id="39981862"/>
<dbReference type="VEuPathDB" id="TriTrypDB:TM35_000033150"/>
<comment type="caution">
    <text evidence="3">The sequence shown here is derived from an EMBL/GenBank/DDBJ whole genome shotgun (WGS) entry which is preliminary data.</text>
</comment>
<dbReference type="GO" id="GO:0035101">
    <property type="term" value="C:FACT complex"/>
    <property type="evidence" value="ECO:0007669"/>
    <property type="project" value="TreeGrafter"/>
</dbReference>
<feature type="domain" description="Histone chaperone RTT106/FACT complex subunit SPT16-like middle" evidence="2">
    <location>
        <begin position="390"/>
        <end position="492"/>
    </location>
</feature>
<feature type="region of interest" description="Disordered" evidence="1">
    <location>
        <begin position="493"/>
        <end position="585"/>
    </location>
</feature>
<feature type="region of interest" description="Disordered" evidence="1">
    <location>
        <begin position="27"/>
        <end position="55"/>
    </location>
</feature>
<keyword evidence="4" id="KW-1185">Reference proteome</keyword>
<feature type="region of interest" description="Disordered" evidence="1">
    <location>
        <begin position="1"/>
        <end position="20"/>
    </location>
</feature>
<dbReference type="SUPFAM" id="SSF48371">
    <property type="entry name" value="ARM repeat"/>
    <property type="match status" value="1"/>
</dbReference>
<reference evidence="3 4" key="1">
    <citation type="submission" date="2017-03" db="EMBL/GenBank/DDBJ databases">
        <title>An alternative strategy for trypanosome survival in the mammalian bloodstream revealed through genome and transcriptome analysis of the ubiquitous bovine parasite Trypanosoma (Megatrypanum) theileri.</title>
        <authorList>
            <person name="Kelly S."/>
            <person name="Ivens A."/>
            <person name="Mott A."/>
            <person name="O'Neill E."/>
            <person name="Emms D."/>
            <person name="Macleod O."/>
            <person name="Voorheis P."/>
            <person name="Matthews J."/>
            <person name="Matthews K."/>
            <person name="Carrington M."/>
        </authorList>
    </citation>
    <scope>NUCLEOTIDE SEQUENCE [LARGE SCALE GENOMIC DNA]</scope>
    <source>
        <strain evidence="3">Edinburgh</strain>
    </source>
</reference>
<dbReference type="GO" id="GO:0042393">
    <property type="term" value="F:histone binding"/>
    <property type="evidence" value="ECO:0007669"/>
    <property type="project" value="TreeGrafter"/>
</dbReference>
<accession>A0A1X0P6K5</accession>
<protein>
    <submittedName>
        <fullName evidence="3">Structure-specific recognition protein 1</fullName>
    </submittedName>
</protein>
<dbReference type="PANTHER" id="PTHR45849:SF1">
    <property type="entry name" value="FACT COMPLEX SUBUNIT SSRP1"/>
    <property type="match status" value="1"/>
</dbReference>
<dbReference type="Pfam" id="PF08512">
    <property type="entry name" value="Rttp106-like_middle"/>
    <property type="match status" value="1"/>
</dbReference>
<evidence type="ECO:0000313" key="3">
    <source>
        <dbReference type="EMBL" id="ORC92562.1"/>
    </source>
</evidence>
<dbReference type="GO" id="GO:0031491">
    <property type="term" value="F:nucleosome binding"/>
    <property type="evidence" value="ECO:0007669"/>
    <property type="project" value="TreeGrafter"/>
</dbReference>
<dbReference type="Proteomes" id="UP000192257">
    <property type="component" value="Unassembled WGS sequence"/>
</dbReference>
<dbReference type="SUPFAM" id="SSF50729">
    <property type="entry name" value="PH domain-like"/>
    <property type="match status" value="1"/>
</dbReference>
<gene>
    <name evidence="3" type="ORF">TM35_000033150</name>
</gene>
<dbReference type="InterPro" id="IPR011993">
    <property type="entry name" value="PH-like_dom_sf"/>
</dbReference>
<evidence type="ECO:0000259" key="2">
    <source>
        <dbReference type="SMART" id="SM01287"/>
    </source>
</evidence>
<sequence>MSALAGSLISTTPPPIENWGTLKWTTKEQEVKKTESGTGMDKVKQEGDTDNKNGVLANANSDVLLQLVSTPKPNQHNSGASTSGMGGGVIVQIPVSTIASASGTTKNDLSLALRPQASVTTMPNGSSSVPLELTSIRFAIPNVCVGHEQTEEAGREILAETHQHMKEQQSRLLGNSAVAGAASEDQLLLMMAGGGRKDERVIGVLDDLTFSYPSGRYKLIVSNYALVLEDKKRSATAGGTGGGAVASIPLTDVLQLYLCDIPDSGNGENDEDLAQYVVLILRNPLKIRTTTYNHIVISCPSGFSLDEDHPWRCQLETQEEINQVLTNMAHNQNTLTKEVKKEGEEKVLKNTFTPTMSGRVSEILIRILKAVTGATALGGHNKEYQTSRGYSVLRCLHHGADGLLFVLNSALLFLHRPVTRVLYSEIKRIEVDESEKGNSTFQIAVYGSFGRRSNTSGNSSTEDKLLFSALDKREKTALLAYLEKKVTVRRVGVVGEDDDDDDEEDEEDDARDDEEEEEEDEEEFDEEDDDDDDDDESDESGDDKDRKSRKRARSKKHEKKKDKKEKKEKGNHKKSKKEKDVGEED</sequence>
<dbReference type="Gene3D" id="2.30.29.150">
    <property type="match status" value="1"/>
</dbReference>
<organism evidence="3 4">
    <name type="scientific">Trypanosoma theileri</name>
    <dbReference type="NCBI Taxonomy" id="67003"/>
    <lineage>
        <taxon>Eukaryota</taxon>
        <taxon>Discoba</taxon>
        <taxon>Euglenozoa</taxon>
        <taxon>Kinetoplastea</taxon>
        <taxon>Metakinetoplastina</taxon>
        <taxon>Trypanosomatida</taxon>
        <taxon>Trypanosomatidae</taxon>
        <taxon>Trypanosoma</taxon>
    </lineage>
</organism>
<evidence type="ECO:0000256" key="1">
    <source>
        <dbReference type="SAM" id="MobiDB-lite"/>
    </source>
</evidence>
<dbReference type="InterPro" id="IPR050454">
    <property type="entry name" value="RTT106/SSRP1_HistChap/FACT"/>
</dbReference>
<dbReference type="Gene3D" id="2.30.29.30">
    <property type="entry name" value="Pleckstrin-homology domain (PH domain)/Phosphotyrosine-binding domain (PTB)"/>
    <property type="match status" value="1"/>
</dbReference>
<dbReference type="RefSeq" id="XP_028886628.1">
    <property type="nucleotide sequence ID" value="XM_029022082.1"/>
</dbReference>